<name>A0ABQ1H625_9SPHN</name>
<gene>
    <name evidence="1" type="ORF">GCM10011395_33170</name>
</gene>
<dbReference type="SUPFAM" id="SSF47598">
    <property type="entry name" value="Ribbon-helix-helix"/>
    <property type="match status" value="1"/>
</dbReference>
<dbReference type="Proteomes" id="UP000618591">
    <property type="component" value="Unassembled WGS sequence"/>
</dbReference>
<keyword evidence="2" id="KW-1185">Reference proteome</keyword>
<evidence type="ECO:0008006" key="3">
    <source>
        <dbReference type="Google" id="ProtNLM"/>
    </source>
</evidence>
<dbReference type="RefSeq" id="WP_229733308.1">
    <property type="nucleotide sequence ID" value="NZ_BMDW01000028.1"/>
</dbReference>
<organism evidence="1 2">
    <name type="scientific">Sphingomonas psychrolutea</name>
    <dbReference type="NCBI Taxonomy" id="1259676"/>
    <lineage>
        <taxon>Bacteria</taxon>
        <taxon>Pseudomonadati</taxon>
        <taxon>Pseudomonadota</taxon>
        <taxon>Alphaproteobacteria</taxon>
        <taxon>Sphingomonadales</taxon>
        <taxon>Sphingomonadaceae</taxon>
        <taxon>Sphingomonas</taxon>
    </lineage>
</organism>
<dbReference type="InterPro" id="IPR038296">
    <property type="entry name" value="ParD_sf"/>
</dbReference>
<comment type="caution">
    <text evidence="1">The sequence shown here is derived from an EMBL/GenBank/DDBJ whole genome shotgun (WGS) entry which is preliminary data.</text>
</comment>
<evidence type="ECO:0000313" key="1">
    <source>
        <dbReference type="EMBL" id="GGA60169.1"/>
    </source>
</evidence>
<proteinExistence type="predicted"/>
<reference evidence="2" key="1">
    <citation type="journal article" date="2019" name="Int. J. Syst. Evol. Microbiol.">
        <title>The Global Catalogue of Microorganisms (GCM) 10K type strain sequencing project: providing services to taxonomists for standard genome sequencing and annotation.</title>
        <authorList>
            <consortium name="The Broad Institute Genomics Platform"/>
            <consortium name="The Broad Institute Genome Sequencing Center for Infectious Disease"/>
            <person name="Wu L."/>
            <person name="Ma J."/>
        </authorList>
    </citation>
    <scope>NUCLEOTIDE SEQUENCE [LARGE SCALE GENOMIC DNA]</scope>
    <source>
        <strain evidence="2">CGMCC 1.10106</strain>
    </source>
</reference>
<sequence>MLADFAAASYISGMAQLNVQLSDDLQRWTDARAVEGGFDSGSDYVRDLVRRDRDYAVKLAALQAAIDVGRASPETDLTIEDIIAEGKRRHALA</sequence>
<evidence type="ECO:0000313" key="2">
    <source>
        <dbReference type="Proteomes" id="UP000618591"/>
    </source>
</evidence>
<dbReference type="EMBL" id="BMDW01000028">
    <property type="protein sequence ID" value="GGA60169.1"/>
    <property type="molecule type" value="Genomic_DNA"/>
</dbReference>
<protein>
    <recommendedName>
        <fullName evidence="3">Antitoxin ParD1/3/4</fullName>
    </recommendedName>
</protein>
<dbReference type="Gene3D" id="6.10.10.120">
    <property type="entry name" value="Antitoxin ParD1-like"/>
    <property type="match status" value="1"/>
</dbReference>
<accession>A0ABQ1H625</accession>
<dbReference type="InterPro" id="IPR010985">
    <property type="entry name" value="Ribbon_hlx_hlx"/>
</dbReference>